<keyword evidence="2" id="KW-0472">Membrane</keyword>
<evidence type="ECO:0000256" key="1">
    <source>
        <dbReference type="SAM" id="MobiDB-lite"/>
    </source>
</evidence>
<evidence type="ECO:0000313" key="3">
    <source>
        <dbReference type="EMBL" id="REK89359.1"/>
    </source>
</evidence>
<name>A0A371Q3W5_STRIH</name>
<dbReference type="Proteomes" id="UP000262477">
    <property type="component" value="Unassembled WGS sequence"/>
</dbReference>
<feature type="region of interest" description="Disordered" evidence="1">
    <location>
        <begin position="26"/>
        <end position="48"/>
    </location>
</feature>
<evidence type="ECO:0000313" key="4">
    <source>
        <dbReference type="Proteomes" id="UP000262477"/>
    </source>
</evidence>
<comment type="caution">
    <text evidence="3">The sequence shown here is derived from an EMBL/GenBank/DDBJ whole genome shotgun (WGS) entry which is preliminary data.</text>
</comment>
<organism evidence="3 4">
    <name type="scientific">Streptomyces inhibens</name>
    <dbReference type="NCBI Taxonomy" id="2293571"/>
    <lineage>
        <taxon>Bacteria</taxon>
        <taxon>Bacillati</taxon>
        <taxon>Actinomycetota</taxon>
        <taxon>Actinomycetes</taxon>
        <taxon>Kitasatosporales</taxon>
        <taxon>Streptomycetaceae</taxon>
        <taxon>Streptomyces</taxon>
    </lineage>
</organism>
<feature type="transmembrane region" description="Helical" evidence="2">
    <location>
        <begin position="94"/>
        <end position="116"/>
    </location>
</feature>
<sequence length="123" mass="12801">MQGNNGIIATGGSNVVGNAVASGRNAKAEVRDSGLTQSDGGRQPSPQEIGDLLSRLIDELGRSDHPERADLIEATEDAREELAAEEPRKGKLRLFARTLMGAVSGVTGLASLAVTIEEAIHGL</sequence>
<reference evidence="3 4" key="1">
    <citation type="submission" date="2018-08" db="EMBL/GenBank/DDBJ databases">
        <title>Streptomyces NEAU-D10 sp. nov., a novel Actinomycete isolated from soil.</title>
        <authorList>
            <person name="Jin L."/>
        </authorList>
    </citation>
    <scope>NUCLEOTIDE SEQUENCE [LARGE SCALE GENOMIC DNA]</scope>
    <source>
        <strain evidence="3 4">NEAU-D10</strain>
    </source>
</reference>
<keyword evidence="2" id="KW-0812">Transmembrane</keyword>
<keyword evidence="2" id="KW-1133">Transmembrane helix</keyword>
<proteinExistence type="predicted"/>
<dbReference type="OrthoDB" id="4226853at2"/>
<protein>
    <submittedName>
        <fullName evidence="3">Uncharacterized protein</fullName>
    </submittedName>
</protein>
<dbReference type="AlphaFoldDB" id="A0A371Q3W5"/>
<dbReference type="RefSeq" id="WP_128508000.1">
    <property type="nucleotide sequence ID" value="NZ_QUAC01000127.1"/>
</dbReference>
<gene>
    <name evidence="3" type="ORF">DY245_16480</name>
</gene>
<keyword evidence="4" id="KW-1185">Reference proteome</keyword>
<feature type="compositionally biased region" description="Polar residues" evidence="1">
    <location>
        <begin position="34"/>
        <end position="46"/>
    </location>
</feature>
<accession>A0A371Q3W5</accession>
<evidence type="ECO:0000256" key="2">
    <source>
        <dbReference type="SAM" id="Phobius"/>
    </source>
</evidence>
<dbReference type="EMBL" id="QUAC01000127">
    <property type="protein sequence ID" value="REK89359.1"/>
    <property type="molecule type" value="Genomic_DNA"/>
</dbReference>